<dbReference type="EMBL" id="FNJQ01000012">
    <property type="protein sequence ID" value="SDP29012.1"/>
    <property type="molecule type" value="Genomic_DNA"/>
</dbReference>
<dbReference type="InterPro" id="IPR008622">
    <property type="entry name" value="FliT"/>
</dbReference>
<name>A0A1H0RHH3_SELRU</name>
<dbReference type="Pfam" id="PF05400">
    <property type="entry name" value="FliT"/>
    <property type="match status" value="1"/>
</dbReference>
<proteinExistence type="inferred from homology"/>
<comment type="function">
    <text evidence="5">May act as an export chaperone for the filament capping protein FliD.</text>
</comment>
<evidence type="ECO:0000256" key="7">
    <source>
        <dbReference type="ARBA" id="ARBA00093797"/>
    </source>
</evidence>
<evidence type="ECO:0000256" key="1">
    <source>
        <dbReference type="ARBA" id="ARBA00004514"/>
    </source>
</evidence>
<reference evidence="8 9" key="1">
    <citation type="submission" date="2016-10" db="EMBL/GenBank/DDBJ databases">
        <authorList>
            <person name="de Groot N.N."/>
        </authorList>
    </citation>
    <scope>NUCLEOTIDE SEQUENCE [LARGE SCALE GENOMIC DNA]</scope>
    <source>
        <strain evidence="8 9">S137</strain>
    </source>
</reference>
<comment type="subcellular location">
    <subcellularLocation>
        <location evidence="1">Cytoplasm</location>
        <location evidence="1">Cytosol</location>
    </subcellularLocation>
</comment>
<dbReference type="AlphaFoldDB" id="A0A1H0RHH3"/>
<dbReference type="Proteomes" id="UP000182412">
    <property type="component" value="Unassembled WGS sequence"/>
</dbReference>
<comment type="similarity">
    <text evidence="6">Belongs to the bacillales FliT family.</text>
</comment>
<evidence type="ECO:0000313" key="8">
    <source>
        <dbReference type="EMBL" id="SDP29012.1"/>
    </source>
</evidence>
<organism evidence="8 9">
    <name type="scientific">Selenomonas ruminantium</name>
    <dbReference type="NCBI Taxonomy" id="971"/>
    <lineage>
        <taxon>Bacteria</taxon>
        <taxon>Bacillati</taxon>
        <taxon>Bacillota</taxon>
        <taxon>Negativicutes</taxon>
        <taxon>Selenomonadales</taxon>
        <taxon>Selenomonadaceae</taxon>
        <taxon>Selenomonas</taxon>
    </lineage>
</organism>
<evidence type="ECO:0000256" key="2">
    <source>
        <dbReference type="ARBA" id="ARBA00022490"/>
    </source>
</evidence>
<sequence>MAERRMCRVIAMSADLTKAKANWQMYYTLTQEMLKFINQDDVDQFLDLERQRSELVERMKALPETEDYRKTSECQELVQKIKPLDMQVVYKAKAWLNRSRQQNATVHAYDIQGVNKLGNIFNKKY</sequence>
<keyword evidence="2" id="KW-0963">Cytoplasm</keyword>
<evidence type="ECO:0000256" key="4">
    <source>
        <dbReference type="ARBA" id="ARBA00023186"/>
    </source>
</evidence>
<evidence type="ECO:0000256" key="3">
    <source>
        <dbReference type="ARBA" id="ARBA00022795"/>
    </source>
</evidence>
<evidence type="ECO:0000256" key="6">
    <source>
        <dbReference type="ARBA" id="ARBA00093785"/>
    </source>
</evidence>
<evidence type="ECO:0000256" key="5">
    <source>
        <dbReference type="ARBA" id="ARBA00093765"/>
    </source>
</evidence>
<keyword evidence="3" id="KW-1005">Bacterial flagellum biogenesis</keyword>
<gene>
    <name evidence="8" type="ORF">SAMN05216366_11228</name>
</gene>
<keyword evidence="4" id="KW-0143">Chaperone</keyword>
<dbReference type="Gene3D" id="1.20.58.380">
    <property type="entry name" value="Flagellar protein flit"/>
    <property type="match status" value="1"/>
</dbReference>
<protein>
    <recommendedName>
        <fullName evidence="7">Flagellar protein FliT</fullName>
    </recommendedName>
</protein>
<accession>A0A1H0RHH3</accession>
<evidence type="ECO:0000313" key="9">
    <source>
        <dbReference type="Proteomes" id="UP000182412"/>
    </source>
</evidence>